<organism evidence="1">
    <name type="scientific">Anguilla anguilla</name>
    <name type="common">European freshwater eel</name>
    <name type="synonym">Muraena anguilla</name>
    <dbReference type="NCBI Taxonomy" id="7936"/>
    <lineage>
        <taxon>Eukaryota</taxon>
        <taxon>Metazoa</taxon>
        <taxon>Chordata</taxon>
        <taxon>Craniata</taxon>
        <taxon>Vertebrata</taxon>
        <taxon>Euteleostomi</taxon>
        <taxon>Actinopterygii</taxon>
        <taxon>Neopterygii</taxon>
        <taxon>Teleostei</taxon>
        <taxon>Anguilliformes</taxon>
        <taxon>Anguillidae</taxon>
        <taxon>Anguilla</taxon>
    </lineage>
</organism>
<dbReference type="AlphaFoldDB" id="A0A0E9S5Z3"/>
<sequence>MNKIVNLAKQKPVRLPASTDKVKQLCKFSYLIERPG</sequence>
<accession>A0A0E9S5Z3</accession>
<reference evidence="1" key="2">
    <citation type="journal article" date="2015" name="Fish Shellfish Immunol.">
        <title>Early steps in the European eel (Anguilla anguilla)-Vibrio vulnificus interaction in the gills: Role of the RtxA13 toxin.</title>
        <authorList>
            <person name="Callol A."/>
            <person name="Pajuelo D."/>
            <person name="Ebbesson L."/>
            <person name="Teles M."/>
            <person name="MacKenzie S."/>
            <person name="Amaro C."/>
        </authorList>
    </citation>
    <scope>NUCLEOTIDE SEQUENCE</scope>
</reference>
<name>A0A0E9S5Z3_ANGAN</name>
<protein>
    <submittedName>
        <fullName evidence="1">Uncharacterized protein</fullName>
    </submittedName>
</protein>
<reference evidence="1" key="1">
    <citation type="submission" date="2014-11" db="EMBL/GenBank/DDBJ databases">
        <authorList>
            <person name="Amaro Gonzalez C."/>
        </authorList>
    </citation>
    <scope>NUCLEOTIDE SEQUENCE</scope>
</reference>
<evidence type="ECO:0000313" key="1">
    <source>
        <dbReference type="EMBL" id="JAH36627.1"/>
    </source>
</evidence>
<proteinExistence type="predicted"/>
<dbReference type="EMBL" id="GBXM01071950">
    <property type="protein sequence ID" value="JAH36627.1"/>
    <property type="molecule type" value="Transcribed_RNA"/>
</dbReference>